<reference evidence="2 3" key="1">
    <citation type="submission" date="2020-03" db="EMBL/GenBank/DDBJ databases">
        <title>Genomic analysis of Bacteroides faecium CBA7301.</title>
        <authorList>
            <person name="Kim J."/>
            <person name="Roh S.W."/>
        </authorList>
    </citation>
    <scope>NUCLEOTIDE SEQUENCE [LARGE SCALE GENOMIC DNA]</scope>
    <source>
        <strain evidence="2 3">CBA7301</strain>
    </source>
</reference>
<feature type="region of interest" description="Disordered" evidence="1">
    <location>
        <begin position="20"/>
        <end position="47"/>
    </location>
</feature>
<organism evidence="2 3">
    <name type="scientific">Bacteroides faecium</name>
    <dbReference type="NCBI Taxonomy" id="2715212"/>
    <lineage>
        <taxon>Bacteria</taxon>
        <taxon>Pseudomonadati</taxon>
        <taxon>Bacteroidota</taxon>
        <taxon>Bacteroidia</taxon>
        <taxon>Bacteroidales</taxon>
        <taxon>Bacteroidaceae</taxon>
        <taxon>Bacteroides</taxon>
    </lineage>
</organism>
<sequence>MHNLLDCCFHLFPPTRQRYRSVPASRTPSSTPASSMPESVRKTGRDKRNTFARAVTRSFDFIETFRAPSRSNKFPDVCPGSPLLSYPFFQPLFSSLGFAVTERIILGLRNFPPVSATAIARPSAKAG</sequence>
<dbReference type="RefSeq" id="WP_167963402.1">
    <property type="nucleotide sequence ID" value="NZ_CP050831.1"/>
</dbReference>
<dbReference type="EMBL" id="CP050831">
    <property type="protein sequence ID" value="QIU94992.1"/>
    <property type="molecule type" value="Genomic_DNA"/>
</dbReference>
<protein>
    <submittedName>
        <fullName evidence="2">Exo-alpha-sialidase</fullName>
    </submittedName>
</protein>
<evidence type="ECO:0000313" key="2">
    <source>
        <dbReference type="EMBL" id="QIU94992.1"/>
    </source>
</evidence>
<proteinExistence type="predicted"/>
<evidence type="ECO:0000256" key="1">
    <source>
        <dbReference type="SAM" id="MobiDB-lite"/>
    </source>
</evidence>
<feature type="compositionally biased region" description="Low complexity" evidence="1">
    <location>
        <begin position="20"/>
        <end position="38"/>
    </location>
</feature>
<name>A0A6H0KNN6_9BACE</name>
<dbReference type="AlphaFoldDB" id="A0A6H0KNN6"/>
<accession>A0A6H0KNN6</accession>
<dbReference type="KEGG" id="bfc:BacF7301_12945"/>
<dbReference type="CDD" id="cd15482">
    <property type="entry name" value="Sialidase_non-viral"/>
    <property type="match status" value="1"/>
</dbReference>
<gene>
    <name evidence="2" type="ORF">BacF7301_12945</name>
</gene>
<evidence type="ECO:0000313" key="3">
    <source>
        <dbReference type="Proteomes" id="UP000501780"/>
    </source>
</evidence>
<dbReference type="Proteomes" id="UP000501780">
    <property type="component" value="Chromosome"/>
</dbReference>
<keyword evidence="3" id="KW-1185">Reference proteome</keyword>